<feature type="region of interest" description="Disordered" evidence="1">
    <location>
        <begin position="595"/>
        <end position="624"/>
    </location>
</feature>
<feature type="region of interest" description="Disordered" evidence="1">
    <location>
        <begin position="802"/>
        <end position="913"/>
    </location>
</feature>
<feature type="compositionally biased region" description="Low complexity" evidence="1">
    <location>
        <begin position="595"/>
        <end position="610"/>
    </location>
</feature>
<reference evidence="2 3" key="1">
    <citation type="journal article" date="2010" name="PLoS Genet.">
        <title>De novo assembly of a 40 Mb eukaryotic genome from short sequence reads: Sordaria macrospora, a model organism for fungal morphogenesis.</title>
        <authorList>
            <person name="Nowrousian M."/>
            <person name="Stajich J."/>
            <person name="Chu M."/>
            <person name="Engh I."/>
            <person name="Espagne E."/>
            <person name="Halliday K."/>
            <person name="Kamerewerd J."/>
            <person name="Kempken F."/>
            <person name="Knab B."/>
            <person name="Kuo H.C."/>
            <person name="Osiewacz H.D."/>
            <person name="Poeggeler S."/>
            <person name="Read N."/>
            <person name="Seiler S."/>
            <person name="Smith K."/>
            <person name="Zickler D."/>
            <person name="Kueck U."/>
            <person name="Freitag M."/>
        </authorList>
    </citation>
    <scope>NUCLEOTIDE SEQUENCE [LARGE SCALE GENOMIC DNA]</scope>
    <source>
        <strain evidence="3">ATCC MYA-333 / DSM 997 / K(L3346) / K-hell</strain>
        <tissue evidence="2">Mycelium</tissue>
    </source>
</reference>
<feature type="compositionally biased region" description="Low complexity" evidence="1">
    <location>
        <begin position="1003"/>
        <end position="1016"/>
    </location>
</feature>
<feature type="compositionally biased region" description="Low complexity" evidence="1">
    <location>
        <begin position="1026"/>
        <end position="1042"/>
    </location>
</feature>
<dbReference type="Proteomes" id="UP000001881">
    <property type="component" value="Unassembled WGS sequence"/>
</dbReference>
<evidence type="ECO:0000313" key="3">
    <source>
        <dbReference type="Proteomes" id="UP000001881"/>
    </source>
</evidence>
<feature type="compositionally biased region" description="Low complexity" evidence="1">
    <location>
        <begin position="279"/>
        <end position="300"/>
    </location>
</feature>
<feature type="compositionally biased region" description="Low complexity" evidence="1">
    <location>
        <begin position="950"/>
        <end position="979"/>
    </location>
</feature>
<feature type="region of interest" description="Disordered" evidence="1">
    <location>
        <begin position="199"/>
        <end position="380"/>
    </location>
</feature>
<sequence length="1210" mass="126529">MSSSGPSCSSSSSGASRLQPTKNSSSSWGETTGDDEEEEEALSPSSHSSLIQEVVASTQQQQQPSPWGMQHILGHRRTAAVSTIPLVVVAAVPAPPLRVGGDEGFFVEAFFNAEEEQGRPSGVMLMMARNDDVDAAVRVPAVAAAVVDEEPVSFLAEEVEEEGADDNVSSPSCSVDSPRETSIMTAAAPAATVEVSCENRTKTHPTGGFDVAVASEREKSATTIASDDEPEEQQQQHRSVSSVSATTTLPVTQLDGGVPGPAGIRTNTAGGQNFLGADAAVGTRGRSTTTTAATTTPVAPGEIRARPSSSRERGEVEGPPNSSSPQVVDIVFVSPPVPPRNPARLLDISLSGKRRIKQQQQQQRESCSQPPRSTPVFPPPLNLPAVSGLSGGPGFEDIPPVPPLRINRSPSVVLAADRPGFPPPPNRPLPPIPGQSVVPLGGTQVQLGECVGVEDVEYEGDVEESNYEDSDSRESLVQVQQGHGGGRPRLYAPSLSTIRDSSPAPPLVAASSPVLVASATSSSSLVGTPNLRRSFTASDEYGAADQRAHAEESPTRHRGSDATALGVAYGETSFVQGDRRRWGMVPHMLGGEAWSRLASSSPTPSSSANSERTARPARTTGEEQEEVLLPPADTNDDLLAEEAGFAIDNSAILQDFGEGVPSREEGPAMDRLVEDPVHGSTTTLEPMTAEVAPLRLRRAPAMRRGSTAVTSTSSPRPQPQPQPERQRPNLYTFPRPPYGLRPDGGSSTRSPRPGGTASASASGDGGLVSSVTVGVTPTTTTRPPYASGAGVEFPVSSGAHDAIIPPIDEASTSGPISPGVLESGSGSGSGLSRGLTRSATHAIVPPPMPLSSPPPIPGGFARSATQALPRPGLPMSTTFGGAIGGNNSSRFGTGMRSVSAPRPMGAPTEGEDEFHAGIRTYIGRTQDRYEEQRAALRPGHGLRSRTQTLGTFPPSTITSPPTSSGRGSGSGSHQLSGSSMATLFLGSPTSPGMMGSPTPPTPGFTSPSFPSGSSSRGRGRGRSSRGSRGSRGSASSVPQVQPQPRPEIRVEMRERGPAMVTVRDPNQPERPRSEPAEEPRSYWSSDTEEEPSAIERVRTVFSRLRTRSRGNLRREASSSFSTTNSLSPVTTRDGGPPRHPDIPPVPPLPTFTSGTSPIPSIPIPPIPTNEDNDNHDDDAAVNQAGGGSQRQKQLKKKKSLANLFGKKREE</sequence>
<feature type="compositionally biased region" description="Polar residues" evidence="1">
    <location>
        <begin position="875"/>
        <end position="891"/>
    </location>
</feature>
<evidence type="ECO:0000256" key="1">
    <source>
        <dbReference type="SAM" id="MobiDB-lite"/>
    </source>
</evidence>
<dbReference type="OrthoDB" id="4587085at2759"/>
<feature type="region of interest" description="Disordered" evidence="1">
    <location>
        <begin position="160"/>
        <end position="179"/>
    </location>
</feature>
<comment type="caution">
    <text evidence="2">The sequence shown here is derived from an EMBL/GenBank/DDBJ whole genome shotgun (WGS) entry which is preliminary data.</text>
</comment>
<evidence type="ECO:0000313" key="2">
    <source>
        <dbReference type="EMBL" id="CCC14500.1"/>
    </source>
</evidence>
<keyword evidence="3" id="KW-1185">Reference proteome</keyword>
<feature type="compositionally biased region" description="Basic and acidic residues" evidence="1">
    <location>
        <begin position="1046"/>
        <end position="1056"/>
    </location>
</feature>
<feature type="compositionally biased region" description="Acidic residues" evidence="1">
    <location>
        <begin position="32"/>
        <end position="41"/>
    </location>
</feature>
<dbReference type="EMBL" id="CABT02000087">
    <property type="protein sequence ID" value="CCC14500.1"/>
    <property type="molecule type" value="Genomic_DNA"/>
</dbReference>
<feature type="region of interest" description="Disordered" evidence="1">
    <location>
        <begin position="935"/>
        <end position="1210"/>
    </location>
</feature>
<feature type="compositionally biased region" description="Polar residues" evidence="1">
    <location>
        <begin position="167"/>
        <end position="179"/>
    </location>
</feature>
<feature type="compositionally biased region" description="Acidic residues" evidence="1">
    <location>
        <begin position="462"/>
        <end position="471"/>
    </location>
</feature>
<feature type="region of interest" description="Disordered" evidence="1">
    <location>
        <begin position="542"/>
        <end position="563"/>
    </location>
</feature>
<dbReference type="eggNOG" id="ENOG502RIW8">
    <property type="taxonomic scope" value="Eukaryota"/>
</dbReference>
<dbReference type="AlphaFoldDB" id="F7WBX1"/>
<accession>F7WBX1</accession>
<dbReference type="KEGG" id="smp:10801381"/>
<feature type="compositionally biased region" description="Low complexity" evidence="1">
    <location>
        <begin position="986"/>
        <end position="996"/>
    </location>
</feature>
<feature type="compositionally biased region" description="Basic and acidic residues" evidence="1">
    <location>
        <begin position="546"/>
        <end position="560"/>
    </location>
</feature>
<feature type="compositionally biased region" description="Low complexity" evidence="1">
    <location>
        <begin position="1"/>
        <end position="16"/>
    </location>
</feature>
<name>F7WBX1_SORMK</name>
<organism evidence="2 3">
    <name type="scientific">Sordaria macrospora (strain ATCC MYA-333 / DSM 997 / K(L3346) / K-hell)</name>
    <dbReference type="NCBI Taxonomy" id="771870"/>
    <lineage>
        <taxon>Eukaryota</taxon>
        <taxon>Fungi</taxon>
        <taxon>Dikarya</taxon>
        <taxon>Ascomycota</taxon>
        <taxon>Pezizomycotina</taxon>
        <taxon>Sordariomycetes</taxon>
        <taxon>Sordariomycetidae</taxon>
        <taxon>Sordariales</taxon>
        <taxon>Sordariaceae</taxon>
        <taxon>Sordaria</taxon>
    </lineage>
</organism>
<dbReference type="VEuPathDB" id="FungiDB:SMAC_09357"/>
<feature type="compositionally biased region" description="Basic and acidic residues" evidence="1">
    <location>
        <begin position="1066"/>
        <end position="1080"/>
    </location>
</feature>
<feature type="compositionally biased region" description="Polar residues" evidence="1">
    <location>
        <begin position="18"/>
        <end position="28"/>
    </location>
</feature>
<feature type="compositionally biased region" description="Pro residues" evidence="1">
    <location>
        <begin position="844"/>
        <end position="857"/>
    </location>
</feature>
<feature type="region of interest" description="Disordered" evidence="1">
    <location>
        <begin position="462"/>
        <end position="508"/>
    </location>
</feature>
<dbReference type="GeneID" id="10801381"/>
<feature type="compositionally biased region" description="Polar residues" evidence="1">
    <location>
        <begin position="43"/>
        <end position="58"/>
    </location>
</feature>
<feature type="compositionally biased region" description="Basic and acidic residues" evidence="1">
    <location>
        <begin position="303"/>
        <end position="316"/>
    </location>
</feature>
<dbReference type="OMA" id="RRWGMVP"/>
<feature type="compositionally biased region" description="Low complexity" evidence="1">
    <location>
        <begin position="741"/>
        <end position="781"/>
    </location>
</feature>
<proteinExistence type="predicted"/>
<feature type="region of interest" description="Disordered" evidence="1">
    <location>
        <begin position="677"/>
        <end position="789"/>
    </location>
</feature>
<dbReference type="HOGENOM" id="CLU_276946_0_0_1"/>
<feature type="compositionally biased region" description="Low complexity" evidence="1">
    <location>
        <begin position="1117"/>
        <end position="1127"/>
    </location>
</feature>
<dbReference type="InParanoid" id="F7WBX1"/>
<gene>
    <name evidence="2" type="ORF">SMAC_09357</name>
</gene>
<feature type="region of interest" description="Disordered" evidence="1">
    <location>
        <begin position="1"/>
        <end position="66"/>
    </location>
</feature>
<protein>
    <submittedName>
        <fullName evidence="2">WGS project CABT00000000 data, contig 2.87</fullName>
    </submittedName>
</protein>